<dbReference type="InterPro" id="IPR048147">
    <property type="entry name" value="CBO0543-like"/>
</dbReference>
<protein>
    <submittedName>
        <fullName evidence="2">Uncharacterized protein</fullName>
    </submittedName>
</protein>
<keyword evidence="1" id="KW-1133">Transmembrane helix</keyword>
<dbReference type="AlphaFoldDB" id="A0A927CL78"/>
<gene>
    <name evidence="2" type="ORF">IDH41_15985</name>
</gene>
<feature type="transmembrane region" description="Helical" evidence="1">
    <location>
        <begin position="128"/>
        <end position="150"/>
    </location>
</feature>
<organism evidence="2 3">
    <name type="scientific">Paenibacillus arenilitoris</name>
    <dbReference type="NCBI Taxonomy" id="2772299"/>
    <lineage>
        <taxon>Bacteria</taxon>
        <taxon>Bacillati</taxon>
        <taxon>Bacillota</taxon>
        <taxon>Bacilli</taxon>
        <taxon>Bacillales</taxon>
        <taxon>Paenibacillaceae</taxon>
        <taxon>Paenibacillus</taxon>
    </lineage>
</organism>
<accession>A0A927CL78</accession>
<keyword evidence="3" id="KW-1185">Reference proteome</keyword>
<feature type="transmembrane region" description="Helical" evidence="1">
    <location>
        <begin position="162"/>
        <end position="180"/>
    </location>
</feature>
<evidence type="ECO:0000256" key="1">
    <source>
        <dbReference type="SAM" id="Phobius"/>
    </source>
</evidence>
<keyword evidence="1" id="KW-0472">Membrane</keyword>
<evidence type="ECO:0000313" key="2">
    <source>
        <dbReference type="EMBL" id="MBD2870089.1"/>
    </source>
</evidence>
<keyword evidence="1" id="KW-0812">Transmembrane</keyword>
<sequence>MNSHITERFKEIQQAREHLHELGMIQWKTENVFTWQWWLLVSLTILPLIIWWNLLDKKRAYEIAFYGCMINIMALVLDNIGTEWLWWGYPVKLLPSTPPLFTADSILVPIFLMLVYQRYSQSWKAFFVANFVTALAIVTLAEPLFVWLGYYQLNSWKFAYSFLFYMSASTLARFIVWKIVR</sequence>
<proteinExistence type="predicted"/>
<name>A0A927CL78_9BACL</name>
<dbReference type="NCBIfam" id="NF041644">
    <property type="entry name" value="CBO0543_fam"/>
    <property type="match status" value="1"/>
</dbReference>
<feature type="transmembrane region" description="Helical" evidence="1">
    <location>
        <begin position="35"/>
        <end position="54"/>
    </location>
</feature>
<comment type="caution">
    <text evidence="2">The sequence shown here is derived from an EMBL/GenBank/DDBJ whole genome shotgun (WGS) entry which is preliminary data.</text>
</comment>
<dbReference type="Proteomes" id="UP000632125">
    <property type="component" value="Unassembled WGS sequence"/>
</dbReference>
<feature type="transmembrane region" description="Helical" evidence="1">
    <location>
        <begin position="63"/>
        <end position="87"/>
    </location>
</feature>
<feature type="transmembrane region" description="Helical" evidence="1">
    <location>
        <begin position="99"/>
        <end position="116"/>
    </location>
</feature>
<reference evidence="2" key="1">
    <citation type="submission" date="2020-09" db="EMBL/GenBank/DDBJ databases">
        <title>A novel bacterium of genus Paenibacillus, isolated from South China Sea.</title>
        <authorList>
            <person name="Huang H."/>
            <person name="Mo K."/>
            <person name="Hu Y."/>
        </authorList>
    </citation>
    <scope>NUCLEOTIDE SEQUENCE</scope>
    <source>
        <strain evidence="2">IB182493</strain>
    </source>
</reference>
<evidence type="ECO:0000313" key="3">
    <source>
        <dbReference type="Proteomes" id="UP000632125"/>
    </source>
</evidence>
<dbReference type="RefSeq" id="WP_190862730.1">
    <property type="nucleotide sequence ID" value="NZ_JACXIY010000018.1"/>
</dbReference>
<dbReference type="EMBL" id="JACXIY010000018">
    <property type="protein sequence ID" value="MBD2870089.1"/>
    <property type="molecule type" value="Genomic_DNA"/>
</dbReference>